<dbReference type="InterPro" id="IPR002145">
    <property type="entry name" value="CopG"/>
</dbReference>
<feature type="domain" description="Ribbon-helix-helix protein CopG" evidence="1">
    <location>
        <begin position="148"/>
        <end position="183"/>
    </location>
</feature>
<dbReference type="CDD" id="cd21631">
    <property type="entry name" value="RHH_CopG_NikR-like"/>
    <property type="match status" value="1"/>
</dbReference>
<dbReference type="Pfam" id="PF01402">
    <property type="entry name" value="RHH_1"/>
    <property type="match status" value="1"/>
</dbReference>
<comment type="caution">
    <text evidence="2">The sequence shown here is derived from an EMBL/GenBank/DDBJ whole genome shotgun (WGS) entry which is preliminary data.</text>
</comment>
<accession>A0A0G0UY65</accession>
<dbReference type="Gene3D" id="3.40.50.450">
    <property type="match status" value="1"/>
</dbReference>
<dbReference type="GO" id="GO:0006355">
    <property type="term" value="P:regulation of DNA-templated transcription"/>
    <property type="evidence" value="ECO:0007669"/>
    <property type="project" value="InterPro"/>
</dbReference>
<dbReference type="AlphaFoldDB" id="A0A0G0UY65"/>
<proteinExistence type="predicted"/>
<evidence type="ECO:0000313" key="3">
    <source>
        <dbReference type="Proteomes" id="UP000034293"/>
    </source>
</evidence>
<dbReference type="Proteomes" id="UP000034293">
    <property type="component" value="Unassembled WGS sequence"/>
</dbReference>
<reference evidence="2 3" key="1">
    <citation type="journal article" date="2015" name="Nature">
        <title>rRNA introns, odd ribosomes, and small enigmatic genomes across a large radiation of phyla.</title>
        <authorList>
            <person name="Brown C.T."/>
            <person name="Hug L.A."/>
            <person name="Thomas B.C."/>
            <person name="Sharon I."/>
            <person name="Castelle C.J."/>
            <person name="Singh A."/>
            <person name="Wilkins M.J."/>
            <person name="Williams K.H."/>
            <person name="Banfield J.F."/>
        </authorList>
    </citation>
    <scope>NUCLEOTIDE SEQUENCE [LARGE SCALE GENOMIC DNA]</scope>
</reference>
<organism evidence="2 3">
    <name type="scientific">Candidatus Woesebacteria bacterium GW2011_GWA1_40_43</name>
    <dbReference type="NCBI Taxonomy" id="1618553"/>
    <lineage>
        <taxon>Bacteria</taxon>
        <taxon>Candidatus Woeseibacteriota</taxon>
    </lineage>
</organism>
<name>A0A0G0UY65_9BACT</name>
<gene>
    <name evidence="2" type="ORF">UU02_C0004G0012</name>
</gene>
<sequence length="186" mass="21817">MKIFFHASIYGKRFYEKQYKTIVEICEANKNQVYSDHILKRNYHDTDKLSREDHERDFRKITDEIKKSDAVIVEGTYPSIGTGHYMTIALSYLKPVLVLYQKNPHGVLVGDPNRLLFLEKYNITDLDELKKKIAKFILLAKKKTLKNRFNLMLDDEMVEFLDIQAKKLNLSKADLIRQMVSEKAKG</sequence>
<dbReference type="EMBL" id="LBZA01000004">
    <property type="protein sequence ID" value="KKR64650.1"/>
    <property type="molecule type" value="Genomic_DNA"/>
</dbReference>
<evidence type="ECO:0000259" key="1">
    <source>
        <dbReference type="Pfam" id="PF01402"/>
    </source>
</evidence>
<protein>
    <recommendedName>
        <fullName evidence="1">Ribbon-helix-helix protein CopG domain-containing protein</fullName>
    </recommendedName>
</protein>
<evidence type="ECO:0000313" key="2">
    <source>
        <dbReference type="EMBL" id="KKR64650.1"/>
    </source>
</evidence>